<name>A0ABS8DJA0_9FIRM</name>
<protein>
    <submittedName>
        <fullName evidence="2">M20 family metallopeptidase</fullName>
    </submittedName>
</protein>
<dbReference type="EMBL" id="JAJCIS010000009">
    <property type="protein sequence ID" value="MCB7388142.1"/>
    <property type="molecule type" value="Genomic_DNA"/>
</dbReference>
<accession>A0ABS8DJA0</accession>
<dbReference type="SUPFAM" id="SSF53187">
    <property type="entry name" value="Zn-dependent exopeptidases"/>
    <property type="match status" value="1"/>
</dbReference>
<dbReference type="Pfam" id="PF07687">
    <property type="entry name" value="M20_dimer"/>
    <property type="match status" value="1"/>
</dbReference>
<organism evidence="2 3">
    <name type="scientific">Bariatricus massiliensis</name>
    <dbReference type="NCBI Taxonomy" id="1745713"/>
    <lineage>
        <taxon>Bacteria</taxon>
        <taxon>Bacillati</taxon>
        <taxon>Bacillota</taxon>
        <taxon>Clostridia</taxon>
        <taxon>Lachnospirales</taxon>
        <taxon>Lachnospiraceae</taxon>
        <taxon>Bariatricus</taxon>
    </lineage>
</organism>
<dbReference type="PANTHER" id="PTHR11014:SF63">
    <property type="entry name" value="METALLOPEPTIDASE, PUTATIVE (AFU_ORTHOLOGUE AFUA_6G09600)-RELATED"/>
    <property type="match status" value="1"/>
</dbReference>
<dbReference type="CDD" id="cd03886">
    <property type="entry name" value="M20_Acy1"/>
    <property type="match status" value="1"/>
</dbReference>
<dbReference type="InterPro" id="IPR017439">
    <property type="entry name" value="Amidohydrolase"/>
</dbReference>
<keyword evidence="3" id="KW-1185">Reference proteome</keyword>
<dbReference type="Proteomes" id="UP001299546">
    <property type="component" value="Unassembled WGS sequence"/>
</dbReference>
<dbReference type="InterPro" id="IPR036264">
    <property type="entry name" value="Bact_exopeptidase_dim_dom"/>
</dbReference>
<dbReference type="Gene3D" id="3.40.630.10">
    <property type="entry name" value="Zn peptidases"/>
    <property type="match status" value="1"/>
</dbReference>
<dbReference type="NCBIfam" id="TIGR01891">
    <property type="entry name" value="amidohydrolases"/>
    <property type="match status" value="1"/>
</dbReference>
<dbReference type="PIRSF" id="PIRSF005962">
    <property type="entry name" value="Pept_M20D_amidohydro"/>
    <property type="match status" value="1"/>
</dbReference>
<evidence type="ECO:0000259" key="1">
    <source>
        <dbReference type="Pfam" id="PF07687"/>
    </source>
</evidence>
<dbReference type="Pfam" id="PF01546">
    <property type="entry name" value="Peptidase_M20"/>
    <property type="match status" value="1"/>
</dbReference>
<evidence type="ECO:0000313" key="2">
    <source>
        <dbReference type="EMBL" id="MCB7388142.1"/>
    </source>
</evidence>
<gene>
    <name evidence="2" type="ORF">LIZ65_12680</name>
</gene>
<proteinExistence type="predicted"/>
<dbReference type="InterPro" id="IPR002933">
    <property type="entry name" value="Peptidase_M20"/>
</dbReference>
<evidence type="ECO:0000313" key="3">
    <source>
        <dbReference type="Proteomes" id="UP001299546"/>
    </source>
</evidence>
<sequence length="398" mass="42984">MSILEEAKNISDILKEHRRYIHQNAEQHLELPKTAEYVMNTLRELGYEPERVGSSGVIAMAGGKKPGKVFLMRADMDALPIQEESGEPFSCQTGSMHACGHDFHTAMLLGAAQLLKAHEDEINGTVKLMFQPAEETLAGAKMMIDAGVLENPKVDAAMMIHVTGSMPLPTGTIMIPDAESGAAAADWFKISVQGKGGHGAMPDTGVDPLNVLSHIHLAIQAINSREVSPADVAALTVGQMHGGATSNVIPDTAMMSGTLRTLDNNVREFVKRRIVEVSESIAATFRAKATVEYERGCPCFEINEPLLKELSGYAKEMVGESGVWDMAEAKVKNKNMGSEDFSWVSVEVPAACFSVSTGSPEEGYQYPLHHPKAVFNESALSIGAALYTDLALKWLDNN</sequence>
<dbReference type="SUPFAM" id="SSF55031">
    <property type="entry name" value="Bacterial exopeptidase dimerisation domain"/>
    <property type="match status" value="1"/>
</dbReference>
<comment type="caution">
    <text evidence="2">The sequence shown here is derived from an EMBL/GenBank/DDBJ whole genome shotgun (WGS) entry which is preliminary data.</text>
</comment>
<dbReference type="PANTHER" id="PTHR11014">
    <property type="entry name" value="PEPTIDASE M20 FAMILY MEMBER"/>
    <property type="match status" value="1"/>
</dbReference>
<feature type="domain" description="Peptidase M20 dimerisation" evidence="1">
    <location>
        <begin position="186"/>
        <end position="282"/>
    </location>
</feature>
<dbReference type="InterPro" id="IPR011650">
    <property type="entry name" value="Peptidase_M20_dimer"/>
</dbReference>
<dbReference type="RefSeq" id="WP_066730616.1">
    <property type="nucleotide sequence ID" value="NZ_JAJCIQ010000009.1"/>
</dbReference>
<dbReference type="Gene3D" id="3.30.70.360">
    <property type="match status" value="1"/>
</dbReference>
<reference evidence="2 3" key="1">
    <citation type="submission" date="2021-10" db="EMBL/GenBank/DDBJ databases">
        <title>Collection of gut derived symbiotic bacterial strains cultured from healthy donors.</title>
        <authorList>
            <person name="Lin H."/>
            <person name="Littmann E."/>
            <person name="Kohout C."/>
            <person name="Pamer E.G."/>
        </authorList>
    </citation>
    <scope>NUCLEOTIDE SEQUENCE [LARGE SCALE GENOMIC DNA]</scope>
    <source>
        <strain evidence="2 3">DFI.1.165</strain>
    </source>
</reference>